<dbReference type="InterPro" id="IPR044730">
    <property type="entry name" value="RNase_H-like_dom_plant"/>
</dbReference>
<dbReference type="Proteomes" id="UP001064489">
    <property type="component" value="Chromosome 3"/>
</dbReference>
<dbReference type="InterPro" id="IPR036397">
    <property type="entry name" value="RNaseH_sf"/>
</dbReference>
<dbReference type="GO" id="GO:0004523">
    <property type="term" value="F:RNA-DNA hybrid ribonuclease activity"/>
    <property type="evidence" value="ECO:0007669"/>
    <property type="project" value="InterPro"/>
</dbReference>
<dbReference type="SUPFAM" id="SSF53098">
    <property type="entry name" value="Ribonuclease H-like"/>
    <property type="match status" value="1"/>
</dbReference>
<protein>
    <recommendedName>
        <fullName evidence="1">RNase H type-1 domain-containing protein</fullName>
    </recommendedName>
</protein>
<dbReference type="CDD" id="cd06222">
    <property type="entry name" value="RNase_H_like"/>
    <property type="match status" value="1"/>
</dbReference>
<dbReference type="Gene3D" id="3.30.420.10">
    <property type="entry name" value="Ribonuclease H-like superfamily/Ribonuclease H"/>
    <property type="match status" value="1"/>
</dbReference>
<dbReference type="GO" id="GO:0003676">
    <property type="term" value="F:nucleic acid binding"/>
    <property type="evidence" value="ECO:0007669"/>
    <property type="project" value="InterPro"/>
</dbReference>
<keyword evidence="3" id="KW-1185">Reference proteome</keyword>
<organism evidence="2 3">
    <name type="scientific">Acer negundo</name>
    <name type="common">Box elder</name>
    <dbReference type="NCBI Taxonomy" id="4023"/>
    <lineage>
        <taxon>Eukaryota</taxon>
        <taxon>Viridiplantae</taxon>
        <taxon>Streptophyta</taxon>
        <taxon>Embryophyta</taxon>
        <taxon>Tracheophyta</taxon>
        <taxon>Spermatophyta</taxon>
        <taxon>Magnoliopsida</taxon>
        <taxon>eudicotyledons</taxon>
        <taxon>Gunneridae</taxon>
        <taxon>Pentapetalae</taxon>
        <taxon>rosids</taxon>
        <taxon>malvids</taxon>
        <taxon>Sapindales</taxon>
        <taxon>Sapindaceae</taxon>
        <taxon>Hippocastanoideae</taxon>
        <taxon>Acereae</taxon>
        <taxon>Acer</taxon>
    </lineage>
</organism>
<dbReference type="InterPro" id="IPR012337">
    <property type="entry name" value="RNaseH-like_sf"/>
</dbReference>
<dbReference type="Pfam" id="PF13456">
    <property type="entry name" value="RVT_3"/>
    <property type="match status" value="1"/>
</dbReference>
<sequence length="191" mass="22213">MTEGLPHYLQFSCVVWFLWKWRCNKVFDHNYSVPQSLAVVINMLAKEWLKANFSTNERDEILMSIRWMKPNVDWVKLNVDGSRNSISGMITAVLVESDSLNVVKMMNEETKRNHPCFSIIQSCKNLMRLDWDRSIDHVYREGSKLVDGLANMGQSMDTGIVFFDNTPCEMVLIFESDFNDLSCFRHASVRD</sequence>
<proteinExistence type="predicted"/>
<dbReference type="PANTHER" id="PTHR47723">
    <property type="entry name" value="OS05G0353850 PROTEIN"/>
    <property type="match status" value="1"/>
</dbReference>
<evidence type="ECO:0000313" key="2">
    <source>
        <dbReference type="EMBL" id="KAI9186180.1"/>
    </source>
</evidence>
<dbReference type="InterPro" id="IPR002156">
    <property type="entry name" value="RNaseH_domain"/>
</dbReference>
<dbReference type="AlphaFoldDB" id="A0AAD5NWT7"/>
<feature type="domain" description="RNase H type-1" evidence="1">
    <location>
        <begin position="90"/>
        <end position="152"/>
    </location>
</feature>
<comment type="caution">
    <text evidence="2">The sequence shown here is derived from an EMBL/GenBank/DDBJ whole genome shotgun (WGS) entry which is preliminary data.</text>
</comment>
<dbReference type="InterPro" id="IPR053151">
    <property type="entry name" value="RNase_H-like"/>
</dbReference>
<reference evidence="2" key="2">
    <citation type="submission" date="2023-02" db="EMBL/GenBank/DDBJ databases">
        <authorList>
            <person name="Swenson N.G."/>
            <person name="Wegrzyn J.L."/>
            <person name="Mcevoy S.L."/>
        </authorList>
    </citation>
    <scope>NUCLEOTIDE SEQUENCE</scope>
    <source>
        <strain evidence="2">91603</strain>
        <tissue evidence="2">Leaf</tissue>
    </source>
</reference>
<dbReference type="PANTHER" id="PTHR47723:SF19">
    <property type="entry name" value="POLYNUCLEOTIDYL TRANSFERASE, RIBONUCLEASE H-LIKE SUPERFAMILY PROTEIN"/>
    <property type="match status" value="1"/>
</dbReference>
<reference evidence="2" key="1">
    <citation type="journal article" date="2022" name="Plant J.">
        <title>Strategies of tolerance reflected in two North American maple genomes.</title>
        <authorList>
            <person name="McEvoy S.L."/>
            <person name="Sezen U.U."/>
            <person name="Trouern-Trend A."/>
            <person name="McMahon S.M."/>
            <person name="Schaberg P.G."/>
            <person name="Yang J."/>
            <person name="Wegrzyn J.L."/>
            <person name="Swenson N.G."/>
        </authorList>
    </citation>
    <scope>NUCLEOTIDE SEQUENCE</scope>
    <source>
        <strain evidence="2">91603</strain>
    </source>
</reference>
<accession>A0AAD5NWT7</accession>
<evidence type="ECO:0000259" key="1">
    <source>
        <dbReference type="Pfam" id="PF13456"/>
    </source>
</evidence>
<evidence type="ECO:0000313" key="3">
    <source>
        <dbReference type="Proteomes" id="UP001064489"/>
    </source>
</evidence>
<dbReference type="EMBL" id="JAJSOW010000100">
    <property type="protein sequence ID" value="KAI9186180.1"/>
    <property type="molecule type" value="Genomic_DNA"/>
</dbReference>
<name>A0AAD5NWT7_ACENE</name>
<gene>
    <name evidence="2" type="ORF">LWI28_014484</name>
</gene>